<dbReference type="InterPro" id="IPR036291">
    <property type="entry name" value="NAD(P)-bd_dom_sf"/>
</dbReference>
<proteinExistence type="predicted"/>
<keyword evidence="4" id="KW-0511">Multifunctional enzyme</keyword>
<dbReference type="Gene3D" id="3.40.50.720">
    <property type="entry name" value="NAD(P)-binding Rossmann-like Domain"/>
    <property type="match status" value="1"/>
</dbReference>
<dbReference type="Pfam" id="PF02737">
    <property type="entry name" value="3HCDH_N"/>
    <property type="match status" value="1"/>
</dbReference>
<evidence type="ECO:0000256" key="2">
    <source>
        <dbReference type="ARBA" id="ARBA00023235"/>
    </source>
</evidence>
<accession>A0ABU8VGY3</accession>
<feature type="domain" description="3-hydroxyacyl-CoA dehydrogenase C-terminal" evidence="5">
    <location>
        <begin position="355"/>
        <end position="439"/>
    </location>
</feature>
<dbReference type="Gene3D" id="1.10.1040.50">
    <property type="match status" value="1"/>
</dbReference>
<keyword evidence="1" id="KW-0560">Oxidoreductase</keyword>
<sequence length="445" mass="49314">MSTTDLFTVSEDERERAALHARTAAAEAARIPDIPADTPLRPIHRVAVIGAGTMGGGIAMSLANIGIPVTLIDANQQGLERGLQRVRDNYDGSVSRGKLDAAERDRRLAFITGSLQMADVKDADLVIEAVFEDMGLKQDIFRQLDRLAKPGAILATNTSGLDVDEIAAVTSRPQDVVGAHFFSPAHVMKLLEVVRGEATASNVVATLMDLGRRMGKIAVLARIYPGFIGNALFRNYTREAHFLVEDGALPHEVDAALKKFGYAMGIFTVHDMAGNDVGYQTRKAQIVTRPTDRRWNDLILKLCDQGRLGQKSGKGWYRYEKGDRMPHRDPELEQFIVKESARMGIQRRQMGEDEIIKRCLYGMINEGAKLLERRVALRPGDIDIVYLTGYGFPAHHGGPMYLADRIGLANVLADIRRFHAQDGFWWEPAPLLERLAEENGRFADL</sequence>
<evidence type="ECO:0000313" key="8">
    <source>
        <dbReference type="Proteomes" id="UP001365846"/>
    </source>
</evidence>
<protein>
    <submittedName>
        <fullName evidence="7">3-hydroxyacyl-CoA dehydrogenase NAD-binding domain-containing protein</fullName>
    </submittedName>
</protein>
<dbReference type="InterPro" id="IPR006108">
    <property type="entry name" value="3HC_DH_C"/>
</dbReference>
<name>A0ABU8VGY3_9BURK</name>
<dbReference type="Pfam" id="PF00725">
    <property type="entry name" value="3HCDH"/>
    <property type="match status" value="2"/>
</dbReference>
<keyword evidence="3" id="KW-0456">Lyase</keyword>
<gene>
    <name evidence="7" type="ORF">WKW77_17745</name>
</gene>
<feature type="domain" description="3-hydroxyacyl-CoA dehydrogenase NAD binding" evidence="6">
    <location>
        <begin position="46"/>
        <end position="221"/>
    </location>
</feature>
<organism evidence="7 8">
    <name type="scientific">Variovorax ureilyticus</name>
    <dbReference type="NCBI Taxonomy" id="1836198"/>
    <lineage>
        <taxon>Bacteria</taxon>
        <taxon>Pseudomonadati</taxon>
        <taxon>Pseudomonadota</taxon>
        <taxon>Betaproteobacteria</taxon>
        <taxon>Burkholderiales</taxon>
        <taxon>Comamonadaceae</taxon>
        <taxon>Variovorax</taxon>
    </lineage>
</organism>
<dbReference type="RefSeq" id="WP_340358169.1">
    <property type="nucleotide sequence ID" value="NZ_JBBKZU010000007.1"/>
</dbReference>
<evidence type="ECO:0000313" key="7">
    <source>
        <dbReference type="EMBL" id="MEJ8812932.1"/>
    </source>
</evidence>
<dbReference type="PANTHER" id="PTHR23309">
    <property type="entry name" value="3-HYDROXYACYL-COA DEHYROGENASE"/>
    <property type="match status" value="1"/>
</dbReference>
<dbReference type="EMBL" id="JBBKZU010000007">
    <property type="protein sequence ID" value="MEJ8812932.1"/>
    <property type="molecule type" value="Genomic_DNA"/>
</dbReference>
<dbReference type="InterPro" id="IPR008927">
    <property type="entry name" value="6-PGluconate_DH-like_C_sf"/>
</dbReference>
<dbReference type="InterPro" id="IPR006176">
    <property type="entry name" value="3-OHacyl-CoA_DH_NAD-bd"/>
</dbReference>
<reference evidence="7 8" key="1">
    <citation type="submission" date="2024-03" db="EMBL/GenBank/DDBJ databases">
        <title>Novel species of the genus Variovorax.</title>
        <authorList>
            <person name="Liu Q."/>
            <person name="Xin Y.-H."/>
        </authorList>
    </citation>
    <scope>NUCLEOTIDE SEQUENCE [LARGE SCALE GENOMIC DNA]</scope>
    <source>
        <strain evidence="7 8">KACC 18899</strain>
    </source>
</reference>
<keyword evidence="2" id="KW-0413">Isomerase</keyword>
<dbReference type="PANTHER" id="PTHR23309:SF51">
    <property type="entry name" value="3-HYDROXYACYL-COA DEHYDROGENASE-RELATED"/>
    <property type="match status" value="1"/>
</dbReference>
<evidence type="ECO:0000259" key="6">
    <source>
        <dbReference type="Pfam" id="PF02737"/>
    </source>
</evidence>
<dbReference type="Proteomes" id="UP001365846">
    <property type="component" value="Unassembled WGS sequence"/>
</dbReference>
<evidence type="ECO:0000256" key="1">
    <source>
        <dbReference type="ARBA" id="ARBA00023002"/>
    </source>
</evidence>
<evidence type="ECO:0000256" key="3">
    <source>
        <dbReference type="ARBA" id="ARBA00023239"/>
    </source>
</evidence>
<dbReference type="SUPFAM" id="SSF48179">
    <property type="entry name" value="6-phosphogluconate dehydrogenase C-terminal domain-like"/>
    <property type="match status" value="2"/>
</dbReference>
<evidence type="ECO:0000256" key="4">
    <source>
        <dbReference type="ARBA" id="ARBA00023268"/>
    </source>
</evidence>
<dbReference type="SUPFAM" id="SSF51735">
    <property type="entry name" value="NAD(P)-binding Rossmann-fold domains"/>
    <property type="match status" value="1"/>
</dbReference>
<keyword evidence="8" id="KW-1185">Reference proteome</keyword>
<feature type="domain" description="3-hydroxyacyl-CoA dehydrogenase C-terminal" evidence="5">
    <location>
        <begin position="226"/>
        <end position="319"/>
    </location>
</feature>
<evidence type="ECO:0000259" key="5">
    <source>
        <dbReference type="Pfam" id="PF00725"/>
    </source>
</evidence>
<comment type="caution">
    <text evidence="7">The sequence shown here is derived from an EMBL/GenBank/DDBJ whole genome shotgun (WGS) entry which is preliminary data.</text>
</comment>